<dbReference type="SUPFAM" id="SSF52833">
    <property type="entry name" value="Thioredoxin-like"/>
    <property type="match status" value="1"/>
</dbReference>
<dbReference type="PANTHER" id="PTHR12232:SF0">
    <property type="entry name" value="THIOREDOXIN DOMAIN-CONTAINING PROTEIN"/>
    <property type="match status" value="1"/>
</dbReference>
<name>A0A4V1IW50_9FUNG</name>
<protein>
    <submittedName>
        <fullName evidence="2">Uncharacterized protein</fullName>
    </submittedName>
</protein>
<dbReference type="InterPro" id="IPR036249">
    <property type="entry name" value="Thioredoxin-like_sf"/>
</dbReference>
<gene>
    <name evidence="2" type="ORF">THASP1DRAFT_31852</name>
</gene>
<evidence type="ECO:0000313" key="2">
    <source>
        <dbReference type="EMBL" id="RKP06329.1"/>
    </source>
</evidence>
<organism evidence="2 3">
    <name type="scientific">Thamnocephalis sphaerospora</name>
    <dbReference type="NCBI Taxonomy" id="78915"/>
    <lineage>
        <taxon>Eukaryota</taxon>
        <taxon>Fungi</taxon>
        <taxon>Fungi incertae sedis</taxon>
        <taxon>Zoopagomycota</taxon>
        <taxon>Zoopagomycotina</taxon>
        <taxon>Zoopagomycetes</taxon>
        <taxon>Zoopagales</taxon>
        <taxon>Sigmoideomycetaceae</taxon>
        <taxon>Thamnocephalis</taxon>
    </lineage>
</organism>
<keyword evidence="3" id="KW-1185">Reference proteome</keyword>
<dbReference type="InterPro" id="IPR006993">
    <property type="entry name" value="Glut_rich_SH3-bd"/>
</dbReference>
<dbReference type="GO" id="GO:0005737">
    <property type="term" value="C:cytoplasm"/>
    <property type="evidence" value="ECO:0007669"/>
    <property type="project" value="TreeGrafter"/>
</dbReference>
<comment type="similarity">
    <text evidence="1">Belongs to the SH3BGR family.</text>
</comment>
<sequence>MATDSARVQVYYTSLLGSRTTHAAVQQVRTTLEMHEIPYQLVDFAFSEEDKLYMRRNNGGNTELVQIFVDGEFRGPYSKFKEAIEDYEVESFLALDKPKVDELEAIAGGEMPSEAELLALLEEEEAKDAATKAGAETAVKTQTTTVKVETTVVTETVTEAVTATTLTTEAAGEIKAAEAAEADSTN</sequence>
<dbReference type="Pfam" id="PF04908">
    <property type="entry name" value="SH3BGR"/>
    <property type="match status" value="1"/>
</dbReference>
<reference evidence="3" key="1">
    <citation type="journal article" date="2018" name="Nat. Microbiol.">
        <title>Leveraging single-cell genomics to expand the fungal tree of life.</title>
        <authorList>
            <person name="Ahrendt S.R."/>
            <person name="Quandt C.A."/>
            <person name="Ciobanu D."/>
            <person name="Clum A."/>
            <person name="Salamov A."/>
            <person name="Andreopoulos B."/>
            <person name="Cheng J.F."/>
            <person name="Woyke T."/>
            <person name="Pelin A."/>
            <person name="Henrissat B."/>
            <person name="Reynolds N.K."/>
            <person name="Benny G.L."/>
            <person name="Smith M.E."/>
            <person name="James T.Y."/>
            <person name="Grigoriev I.V."/>
        </authorList>
    </citation>
    <scope>NUCLEOTIDE SEQUENCE [LARGE SCALE GENOMIC DNA]</scope>
    <source>
        <strain evidence="3">RSA 1356</strain>
    </source>
</reference>
<dbReference type="PANTHER" id="PTHR12232">
    <property type="entry name" value="SH3 DOMAIN-BINDING GLUTAMIC ACID-RICH-LIKE PROTEIN"/>
    <property type="match status" value="1"/>
</dbReference>
<dbReference type="AlphaFoldDB" id="A0A4V1IW50"/>
<accession>A0A4V1IW50</accession>
<dbReference type="Gene3D" id="3.40.30.10">
    <property type="entry name" value="Glutaredoxin"/>
    <property type="match status" value="1"/>
</dbReference>
<evidence type="ECO:0000256" key="1">
    <source>
        <dbReference type="ARBA" id="ARBA00007764"/>
    </source>
</evidence>
<proteinExistence type="inferred from homology"/>
<dbReference type="PROSITE" id="PS51354">
    <property type="entry name" value="GLUTAREDOXIN_2"/>
    <property type="match status" value="1"/>
</dbReference>
<dbReference type="InterPro" id="IPR051033">
    <property type="entry name" value="SH3BGR"/>
</dbReference>
<dbReference type="EMBL" id="KZ992906">
    <property type="protein sequence ID" value="RKP06329.1"/>
    <property type="molecule type" value="Genomic_DNA"/>
</dbReference>
<evidence type="ECO:0000313" key="3">
    <source>
        <dbReference type="Proteomes" id="UP000271241"/>
    </source>
</evidence>
<dbReference type="Proteomes" id="UP000271241">
    <property type="component" value="Unassembled WGS sequence"/>
</dbReference>
<dbReference type="OrthoDB" id="9932926at2759"/>